<dbReference type="SUPFAM" id="SSF55729">
    <property type="entry name" value="Acyl-CoA N-acyltransferases (Nat)"/>
    <property type="match status" value="1"/>
</dbReference>
<evidence type="ECO:0000313" key="3">
    <source>
        <dbReference type="Proteomes" id="UP000823935"/>
    </source>
</evidence>
<reference evidence="2" key="1">
    <citation type="submission" date="2020-10" db="EMBL/GenBank/DDBJ databases">
        <authorList>
            <person name="Gilroy R."/>
        </authorList>
    </citation>
    <scope>NUCLEOTIDE SEQUENCE</scope>
    <source>
        <strain evidence="2">CHK190-19873</strain>
    </source>
</reference>
<dbReference type="InterPro" id="IPR051531">
    <property type="entry name" value="N-acetyltransferase"/>
</dbReference>
<protein>
    <submittedName>
        <fullName evidence="2">GNAT family N-acetyltransferase</fullName>
    </submittedName>
</protein>
<dbReference type="GO" id="GO:0016747">
    <property type="term" value="F:acyltransferase activity, transferring groups other than amino-acyl groups"/>
    <property type="evidence" value="ECO:0007669"/>
    <property type="project" value="InterPro"/>
</dbReference>
<dbReference type="InterPro" id="IPR000182">
    <property type="entry name" value="GNAT_dom"/>
</dbReference>
<evidence type="ECO:0000313" key="2">
    <source>
        <dbReference type="EMBL" id="HIS33213.1"/>
    </source>
</evidence>
<evidence type="ECO:0000259" key="1">
    <source>
        <dbReference type="PROSITE" id="PS51186"/>
    </source>
</evidence>
<dbReference type="Proteomes" id="UP000823935">
    <property type="component" value="Unassembled WGS sequence"/>
</dbReference>
<dbReference type="AlphaFoldDB" id="A0A9D1JLW4"/>
<accession>A0A9D1JLW4</accession>
<dbReference type="Pfam" id="PF13302">
    <property type="entry name" value="Acetyltransf_3"/>
    <property type="match status" value="1"/>
</dbReference>
<gene>
    <name evidence="2" type="ORF">IAB44_16960</name>
</gene>
<name>A0A9D1JLW4_9FIRM</name>
<reference evidence="2" key="2">
    <citation type="journal article" date="2021" name="PeerJ">
        <title>Extensive microbial diversity within the chicken gut microbiome revealed by metagenomics and culture.</title>
        <authorList>
            <person name="Gilroy R."/>
            <person name="Ravi A."/>
            <person name="Getino M."/>
            <person name="Pursley I."/>
            <person name="Horton D.L."/>
            <person name="Alikhan N.F."/>
            <person name="Baker D."/>
            <person name="Gharbi K."/>
            <person name="Hall N."/>
            <person name="Watson M."/>
            <person name="Adriaenssens E.M."/>
            <person name="Foster-Nyarko E."/>
            <person name="Jarju S."/>
            <person name="Secka A."/>
            <person name="Antonio M."/>
            <person name="Oren A."/>
            <person name="Chaudhuri R.R."/>
            <person name="La Ragione R."/>
            <person name="Hildebrand F."/>
            <person name="Pallen M.J."/>
        </authorList>
    </citation>
    <scope>NUCLEOTIDE SEQUENCE</scope>
    <source>
        <strain evidence="2">CHK190-19873</strain>
    </source>
</reference>
<dbReference type="Gene3D" id="3.40.630.30">
    <property type="match status" value="1"/>
</dbReference>
<dbReference type="EMBL" id="DVIQ01000114">
    <property type="protein sequence ID" value="HIS33213.1"/>
    <property type="molecule type" value="Genomic_DNA"/>
</dbReference>
<feature type="domain" description="N-acetyltransferase" evidence="1">
    <location>
        <begin position="117"/>
        <end position="281"/>
    </location>
</feature>
<dbReference type="PROSITE" id="PS51186">
    <property type="entry name" value="GNAT"/>
    <property type="match status" value="1"/>
</dbReference>
<dbReference type="InterPro" id="IPR016181">
    <property type="entry name" value="Acyl_CoA_acyltransferase"/>
</dbReference>
<dbReference type="PANTHER" id="PTHR43792">
    <property type="entry name" value="GNAT FAMILY, PUTATIVE (AFU_ORTHOLOGUE AFUA_3G00765)-RELATED-RELATED"/>
    <property type="match status" value="1"/>
</dbReference>
<comment type="caution">
    <text evidence="2">The sequence shown here is derived from an EMBL/GenBank/DDBJ whole genome shotgun (WGS) entry which is preliminary data.</text>
</comment>
<proteinExistence type="predicted"/>
<sequence>MKTVIRKMQDQTVGQGLWKTLAREGWQFCEGLTREESDGYSRRQEPCLVITDSPEGAEYARGRDLTCLAYEPLDGPFRFYGVDMVAQDLDELNGEFLNLVWKRHCGIPWRIAVTKRLILRESVLEDLDEFYSLYQGEGMTDYIPDMPQDREQERRDMAHYIKQVYGLYNYGLWTVVERMSGQVVGRAGLEHSQDPESGEPVLELGYLIGRPWQRQGYGTEAAVASASYAFRTAGIDKLYLFIHPGNEASLRVSERLTDIFGKNKIRVILLAPEKKPEKKTR</sequence>
<dbReference type="PANTHER" id="PTHR43792:SF1">
    <property type="entry name" value="N-ACETYLTRANSFERASE DOMAIN-CONTAINING PROTEIN"/>
    <property type="match status" value="1"/>
</dbReference>
<organism evidence="2 3">
    <name type="scientific">Candidatus Limivivens intestinipullorum</name>
    <dbReference type="NCBI Taxonomy" id="2840858"/>
    <lineage>
        <taxon>Bacteria</taxon>
        <taxon>Bacillati</taxon>
        <taxon>Bacillota</taxon>
        <taxon>Clostridia</taxon>
        <taxon>Lachnospirales</taxon>
        <taxon>Lachnospiraceae</taxon>
        <taxon>Lachnospiraceae incertae sedis</taxon>
        <taxon>Candidatus Limivivens</taxon>
    </lineage>
</organism>